<sequence length="165" mass="18757">MKRGLKSQQSSFTKLKTEQQAATRASFRVALEIAKRGKPFTDREMIKECIIAVAEEMCPEKVNLLKTVSMSANTVARRVENIAENISSQLFDKNGHIEWFSLALDESTDVSDTAQVLIYIRGVDKSYEVHEELLDMYSIHGTTTGRDILKELKWPLIKRTFDGKT</sequence>
<organism evidence="1 2">
    <name type="scientific">Trichonephila clavata</name>
    <name type="common">Joro spider</name>
    <name type="synonym">Nephila clavata</name>
    <dbReference type="NCBI Taxonomy" id="2740835"/>
    <lineage>
        <taxon>Eukaryota</taxon>
        <taxon>Metazoa</taxon>
        <taxon>Ecdysozoa</taxon>
        <taxon>Arthropoda</taxon>
        <taxon>Chelicerata</taxon>
        <taxon>Arachnida</taxon>
        <taxon>Araneae</taxon>
        <taxon>Araneomorphae</taxon>
        <taxon>Entelegynae</taxon>
        <taxon>Araneoidea</taxon>
        <taxon>Nephilidae</taxon>
        <taxon>Trichonephila</taxon>
    </lineage>
</organism>
<proteinExistence type="predicted"/>
<dbReference type="EMBL" id="BMAO01023921">
    <property type="protein sequence ID" value="GFQ91818.1"/>
    <property type="molecule type" value="Genomic_DNA"/>
</dbReference>
<accession>A0A8X6L2X8</accession>
<reference evidence="1" key="1">
    <citation type="submission" date="2020-07" db="EMBL/GenBank/DDBJ databases">
        <title>Multicomponent nature underlies the extraordinary mechanical properties of spider dragline silk.</title>
        <authorList>
            <person name="Kono N."/>
            <person name="Nakamura H."/>
            <person name="Mori M."/>
            <person name="Yoshida Y."/>
            <person name="Ohtoshi R."/>
            <person name="Malay A.D."/>
            <person name="Moran D.A.P."/>
            <person name="Tomita M."/>
            <person name="Numata K."/>
            <person name="Arakawa K."/>
        </authorList>
    </citation>
    <scope>NUCLEOTIDE SEQUENCE</scope>
</reference>
<dbReference type="OrthoDB" id="1101576at2759"/>
<evidence type="ECO:0000313" key="2">
    <source>
        <dbReference type="Proteomes" id="UP000887116"/>
    </source>
</evidence>
<dbReference type="PANTHER" id="PTHR45913">
    <property type="entry name" value="EPM2A-INTERACTING PROTEIN 1"/>
    <property type="match status" value="1"/>
</dbReference>
<dbReference type="Proteomes" id="UP000887116">
    <property type="component" value="Unassembled WGS sequence"/>
</dbReference>
<keyword evidence="2" id="KW-1185">Reference proteome</keyword>
<dbReference type="AlphaFoldDB" id="A0A8X6L2X8"/>
<gene>
    <name evidence="1" type="primary">X975_05621</name>
    <name evidence="1" type="ORF">TNCT_622631</name>
</gene>
<dbReference type="PANTHER" id="PTHR45913:SF5">
    <property type="entry name" value="GENERAL TRANSCRIPTION FACTOR II-I REPEAT DOMAIN-CONTAINING PROTEIN 2A-LIKE PROTEIN"/>
    <property type="match status" value="1"/>
</dbReference>
<comment type="caution">
    <text evidence="1">The sequence shown here is derived from an EMBL/GenBank/DDBJ whole genome shotgun (WGS) entry which is preliminary data.</text>
</comment>
<name>A0A8X6L2X8_TRICU</name>
<evidence type="ECO:0000313" key="1">
    <source>
        <dbReference type="EMBL" id="GFQ91818.1"/>
    </source>
</evidence>
<protein>
    <submittedName>
        <fullName evidence="1">General transcription factor II-I repeat domain-containing protein 2</fullName>
    </submittedName>
</protein>